<dbReference type="STRING" id="305900.GV64_18005"/>
<dbReference type="RefSeq" id="WP_020583705.1">
    <property type="nucleotide sequence ID" value="NZ_JOJP01000001.1"/>
</dbReference>
<gene>
    <name evidence="1" type="ORF">GV64_18005</name>
</gene>
<dbReference type="EMBL" id="JOJP01000001">
    <property type="protein sequence ID" value="KEI72371.1"/>
    <property type="molecule type" value="Genomic_DNA"/>
</dbReference>
<dbReference type="AlphaFoldDB" id="A0A081KDZ5"/>
<evidence type="ECO:0000313" key="1">
    <source>
        <dbReference type="EMBL" id="KEI72371.1"/>
    </source>
</evidence>
<dbReference type="InterPro" id="IPR015003">
    <property type="entry name" value="DUF1853"/>
</dbReference>
<sequence>MNGFLHQSLHHTLQQAVEWVQNSPPIFNRSANPLFLDSPLPAGLAPVIPSAEELDILASLVNQKGNPLLGIFNETLWQFLLSQFPDSRTMVSNLQVKGKKNGQPATLGEYDIIYQLRNQFIHRELAVKFYLGIPSEDINTNGSPWHNWVGPGLKDRLDRKMDRLLHHQAILSDTNEGQAALLKLGIEQPVQKEILVQGRLFYPLYPLGTNESAITPLTDIQGFFQSEAEQMMEAKCQPPEFCNPNHLKGYWLTQSQFLLSTQPLTKNVSFQIPHKLQWLNQKPVAEPLNHNELLHQLKKQAKPVYVRAFQQKQQEQMHLFILPDNWPEKAEEVSHQ</sequence>
<organism evidence="1 2">
    <name type="scientific">Endozoicomonas elysicola</name>
    <dbReference type="NCBI Taxonomy" id="305900"/>
    <lineage>
        <taxon>Bacteria</taxon>
        <taxon>Pseudomonadati</taxon>
        <taxon>Pseudomonadota</taxon>
        <taxon>Gammaproteobacteria</taxon>
        <taxon>Oceanospirillales</taxon>
        <taxon>Endozoicomonadaceae</taxon>
        <taxon>Endozoicomonas</taxon>
    </lineage>
</organism>
<dbReference type="eggNOG" id="COG3782">
    <property type="taxonomic scope" value="Bacteria"/>
</dbReference>
<proteinExistence type="predicted"/>
<keyword evidence="2" id="KW-1185">Reference proteome</keyword>
<evidence type="ECO:0008006" key="3">
    <source>
        <dbReference type="Google" id="ProtNLM"/>
    </source>
</evidence>
<name>A0A081KDZ5_9GAMM</name>
<dbReference type="Proteomes" id="UP000027997">
    <property type="component" value="Unassembled WGS sequence"/>
</dbReference>
<dbReference type="Pfam" id="PF08907">
    <property type="entry name" value="DUF1853"/>
    <property type="match status" value="1"/>
</dbReference>
<reference evidence="1 2" key="1">
    <citation type="submission" date="2014-06" db="EMBL/GenBank/DDBJ databases">
        <title>Whole Genome Sequences of Three Symbiotic Endozoicomonas Bacteria.</title>
        <authorList>
            <person name="Neave M.J."/>
            <person name="Apprill A."/>
            <person name="Voolstra C.R."/>
        </authorList>
    </citation>
    <scope>NUCLEOTIDE SEQUENCE [LARGE SCALE GENOMIC DNA]</scope>
    <source>
        <strain evidence="1 2">DSM 22380</strain>
    </source>
</reference>
<protein>
    <recommendedName>
        <fullName evidence="3">DUF1853 domain-containing protein</fullName>
    </recommendedName>
</protein>
<evidence type="ECO:0000313" key="2">
    <source>
        <dbReference type="Proteomes" id="UP000027997"/>
    </source>
</evidence>
<accession>A0A081KDZ5</accession>
<comment type="caution">
    <text evidence="1">The sequence shown here is derived from an EMBL/GenBank/DDBJ whole genome shotgun (WGS) entry which is preliminary data.</text>
</comment>